<sequence>MQTNLSHSPSFSHRINCDLKKSSSKLNSRHRRLLTLNFYMSSKRDSKRKLGFSESEIGGGRDVRRVEVTVAIGGRRYVLCVILSYI</sequence>
<name>A0AAU9PWZ4_9ASTR</name>
<dbReference type="Proteomes" id="UP001157418">
    <property type="component" value="Unassembled WGS sequence"/>
</dbReference>
<accession>A0AAU9PWZ4</accession>
<comment type="caution">
    <text evidence="1">The sequence shown here is derived from an EMBL/GenBank/DDBJ whole genome shotgun (WGS) entry which is preliminary data.</text>
</comment>
<organism evidence="1 2">
    <name type="scientific">Lactuca virosa</name>
    <dbReference type="NCBI Taxonomy" id="75947"/>
    <lineage>
        <taxon>Eukaryota</taxon>
        <taxon>Viridiplantae</taxon>
        <taxon>Streptophyta</taxon>
        <taxon>Embryophyta</taxon>
        <taxon>Tracheophyta</taxon>
        <taxon>Spermatophyta</taxon>
        <taxon>Magnoliopsida</taxon>
        <taxon>eudicotyledons</taxon>
        <taxon>Gunneridae</taxon>
        <taxon>Pentapetalae</taxon>
        <taxon>asterids</taxon>
        <taxon>campanulids</taxon>
        <taxon>Asterales</taxon>
        <taxon>Asteraceae</taxon>
        <taxon>Cichorioideae</taxon>
        <taxon>Cichorieae</taxon>
        <taxon>Lactucinae</taxon>
        <taxon>Lactuca</taxon>
    </lineage>
</organism>
<proteinExistence type="predicted"/>
<reference evidence="1 2" key="1">
    <citation type="submission" date="2022-01" db="EMBL/GenBank/DDBJ databases">
        <authorList>
            <person name="Xiong W."/>
            <person name="Schranz E."/>
        </authorList>
    </citation>
    <scope>NUCLEOTIDE SEQUENCE [LARGE SCALE GENOMIC DNA]</scope>
</reference>
<keyword evidence="2" id="KW-1185">Reference proteome</keyword>
<protein>
    <submittedName>
        <fullName evidence="1">Uncharacterized protein</fullName>
    </submittedName>
</protein>
<dbReference type="AlphaFoldDB" id="A0AAU9PWZ4"/>
<evidence type="ECO:0000313" key="1">
    <source>
        <dbReference type="EMBL" id="CAH1454497.1"/>
    </source>
</evidence>
<dbReference type="EMBL" id="CAKMRJ010005745">
    <property type="protein sequence ID" value="CAH1454497.1"/>
    <property type="molecule type" value="Genomic_DNA"/>
</dbReference>
<gene>
    <name evidence="1" type="ORF">LVIROSA_LOCUS39671</name>
</gene>
<evidence type="ECO:0000313" key="2">
    <source>
        <dbReference type="Proteomes" id="UP001157418"/>
    </source>
</evidence>